<organism evidence="2 3">
    <name type="scientific">Lichtheimia corymbifera JMRC:FSU:9682</name>
    <dbReference type="NCBI Taxonomy" id="1263082"/>
    <lineage>
        <taxon>Eukaryota</taxon>
        <taxon>Fungi</taxon>
        <taxon>Fungi incertae sedis</taxon>
        <taxon>Mucoromycota</taxon>
        <taxon>Mucoromycotina</taxon>
        <taxon>Mucoromycetes</taxon>
        <taxon>Mucorales</taxon>
        <taxon>Lichtheimiaceae</taxon>
        <taxon>Lichtheimia</taxon>
    </lineage>
</organism>
<accession>A0A068RR93</accession>
<gene>
    <name evidence="2" type="ORF">LCOR_03738.1</name>
</gene>
<keyword evidence="1" id="KW-1133">Transmembrane helix</keyword>
<protein>
    <submittedName>
        <fullName evidence="2">Uncharacterized protein</fullName>
    </submittedName>
</protein>
<dbReference type="OrthoDB" id="2267806at2759"/>
<dbReference type="AlphaFoldDB" id="A0A068RR93"/>
<sequence length="220" mass="25845">MYDLDHRQYTDEIDDRSQAIVGVTKTVSRLPPSRTGPGVYISYATRGWVSRSKTKPISLSTLQQPRSRIPIIGFGVILSLLLCVCFMYRQHDKINVWFQGIEWQSWIKGWLATLQQQSDSVLATWNVQVERIQHVIKAYIEDDQLLYDRIVSRMSRLSAELEHYQPRQWMDILLTRAERVSLWLWKSGQAIQEQVTAWFHDHQDDIVEIVEIDLNDEIIM</sequence>
<evidence type="ECO:0000256" key="1">
    <source>
        <dbReference type="SAM" id="Phobius"/>
    </source>
</evidence>
<keyword evidence="1" id="KW-0472">Membrane</keyword>
<comment type="caution">
    <text evidence="2">The sequence shown here is derived from an EMBL/GenBank/DDBJ whole genome shotgun (WGS) entry which is preliminary data.</text>
</comment>
<reference evidence="2" key="1">
    <citation type="submission" date="2013-08" db="EMBL/GenBank/DDBJ databases">
        <title>Gene expansion shapes genome architecture in the human pathogen Lichtheimia corymbifera: an evolutionary genomics analysis in the ancient terrestrial Mucorales (Mucoromycotina).</title>
        <authorList>
            <person name="Schwartze V.U."/>
            <person name="Winter S."/>
            <person name="Shelest E."/>
            <person name="Marcet-Houben M."/>
            <person name="Horn F."/>
            <person name="Wehner S."/>
            <person name="Hoffmann K."/>
            <person name="Riege K."/>
            <person name="Sammeth M."/>
            <person name="Nowrousian M."/>
            <person name="Valiante V."/>
            <person name="Linde J."/>
            <person name="Jacobsen I.D."/>
            <person name="Marz M."/>
            <person name="Brakhage A.A."/>
            <person name="Gabaldon T."/>
            <person name="Bocker S."/>
            <person name="Voigt K."/>
        </authorList>
    </citation>
    <scope>NUCLEOTIDE SEQUENCE [LARGE SCALE GENOMIC DNA]</scope>
    <source>
        <strain evidence="2">FSU 9682</strain>
    </source>
</reference>
<dbReference type="EMBL" id="CBTN010000012">
    <property type="protein sequence ID" value="CDH52235.1"/>
    <property type="molecule type" value="Genomic_DNA"/>
</dbReference>
<feature type="transmembrane region" description="Helical" evidence="1">
    <location>
        <begin position="69"/>
        <end position="88"/>
    </location>
</feature>
<keyword evidence="1" id="KW-0812">Transmembrane</keyword>
<evidence type="ECO:0000313" key="3">
    <source>
        <dbReference type="Proteomes" id="UP000027586"/>
    </source>
</evidence>
<evidence type="ECO:0000313" key="2">
    <source>
        <dbReference type="EMBL" id="CDH52235.1"/>
    </source>
</evidence>
<keyword evidence="3" id="KW-1185">Reference proteome</keyword>
<proteinExistence type="predicted"/>
<dbReference type="Proteomes" id="UP000027586">
    <property type="component" value="Unassembled WGS sequence"/>
</dbReference>
<name>A0A068RR93_9FUNG</name>
<dbReference type="VEuPathDB" id="FungiDB:LCOR_03738.1"/>